<dbReference type="EMBL" id="GGFM01009328">
    <property type="protein sequence ID" value="MBW30079.1"/>
    <property type="molecule type" value="Transcribed_RNA"/>
</dbReference>
<reference evidence="2" key="1">
    <citation type="submission" date="2018-01" db="EMBL/GenBank/DDBJ databases">
        <title>An insight into the sialome of Amazonian anophelines.</title>
        <authorList>
            <person name="Ribeiro J.M."/>
            <person name="Scarpassa V."/>
            <person name="Calvo E."/>
        </authorList>
    </citation>
    <scope>NUCLEOTIDE SEQUENCE</scope>
    <source>
        <tissue evidence="2">Salivary glands</tissue>
    </source>
</reference>
<feature type="region of interest" description="Disordered" evidence="1">
    <location>
        <begin position="41"/>
        <end position="105"/>
    </location>
</feature>
<evidence type="ECO:0000313" key="2">
    <source>
        <dbReference type="EMBL" id="MBW30079.1"/>
    </source>
</evidence>
<evidence type="ECO:0000256" key="1">
    <source>
        <dbReference type="SAM" id="MobiDB-lite"/>
    </source>
</evidence>
<dbReference type="AlphaFoldDB" id="A0A2M3ZNI2"/>
<sequence length="189" mass="20276">MEPVLLSENPPDAAAAAAAAAAAFASAAIRAAAAAACRPALERSSRFRSGTPTDSRSSPLRGRLLRVVRRALLPPDPEEDPAAAVAEVSDDPPPPPPLDSHPLEAASTLERVDFRVWPWPDRSLRLSDSDRFASSSPSNDDDCWWLWRRDVLRRSSAPTAPPPPSWSDSPIPLAPPSLSSECSRRLDSS</sequence>
<feature type="compositionally biased region" description="Low complexity" evidence="1">
    <location>
        <begin position="166"/>
        <end position="180"/>
    </location>
</feature>
<organism evidence="2">
    <name type="scientific">Anopheles braziliensis</name>
    <dbReference type="NCBI Taxonomy" id="58242"/>
    <lineage>
        <taxon>Eukaryota</taxon>
        <taxon>Metazoa</taxon>
        <taxon>Ecdysozoa</taxon>
        <taxon>Arthropoda</taxon>
        <taxon>Hexapoda</taxon>
        <taxon>Insecta</taxon>
        <taxon>Pterygota</taxon>
        <taxon>Neoptera</taxon>
        <taxon>Endopterygota</taxon>
        <taxon>Diptera</taxon>
        <taxon>Nematocera</taxon>
        <taxon>Culicoidea</taxon>
        <taxon>Culicidae</taxon>
        <taxon>Anophelinae</taxon>
        <taxon>Anopheles</taxon>
    </lineage>
</organism>
<accession>A0A2M3ZNI2</accession>
<proteinExistence type="predicted"/>
<feature type="region of interest" description="Disordered" evidence="1">
    <location>
        <begin position="155"/>
        <end position="189"/>
    </location>
</feature>
<protein>
    <submittedName>
        <fullName evidence="2">Putative secreted peptide</fullName>
    </submittedName>
</protein>
<name>A0A2M3ZNI2_9DIPT</name>